<name>A0A4Q2RGE7_9HYPH</name>
<keyword evidence="5" id="KW-1185">Reference proteome</keyword>
<dbReference type="Pfam" id="PF06240">
    <property type="entry name" value="COXG"/>
    <property type="match status" value="1"/>
</dbReference>
<dbReference type="GO" id="GO:0016491">
    <property type="term" value="F:oxidoreductase activity"/>
    <property type="evidence" value="ECO:0007669"/>
    <property type="project" value="UniProtKB-KW"/>
</dbReference>
<dbReference type="Pfam" id="PF20256">
    <property type="entry name" value="MoCoBD_2"/>
    <property type="match status" value="1"/>
</dbReference>
<gene>
    <name evidence="4" type="ORF">D3272_04340</name>
</gene>
<dbReference type="Gene3D" id="3.90.1170.50">
    <property type="entry name" value="Aldehyde oxidase/xanthine dehydrogenase, a/b hammerhead"/>
    <property type="match status" value="1"/>
</dbReference>
<feature type="domain" description="Aldehyde oxidase/xanthine dehydrogenase a/b hammerhead" evidence="3">
    <location>
        <begin position="23"/>
        <end position="134"/>
    </location>
</feature>
<dbReference type="SUPFAM" id="SSF56003">
    <property type="entry name" value="Molybdenum cofactor-binding domain"/>
    <property type="match status" value="1"/>
</dbReference>
<dbReference type="PANTHER" id="PTHR11908:SF132">
    <property type="entry name" value="ALDEHYDE OXIDASE 1-RELATED"/>
    <property type="match status" value="1"/>
</dbReference>
<keyword evidence="1" id="KW-0500">Molybdenum</keyword>
<evidence type="ECO:0000259" key="3">
    <source>
        <dbReference type="SMART" id="SM01008"/>
    </source>
</evidence>
<dbReference type="Pfam" id="PF02738">
    <property type="entry name" value="MoCoBD_1"/>
    <property type="match status" value="1"/>
</dbReference>
<dbReference type="InterPro" id="IPR008274">
    <property type="entry name" value="AldOxase/xan_DH_MoCoBD1"/>
</dbReference>
<dbReference type="Gene3D" id="3.30.530.20">
    <property type="match status" value="1"/>
</dbReference>
<dbReference type="InterPro" id="IPR016208">
    <property type="entry name" value="Ald_Oxase/xanthine_DH-like"/>
</dbReference>
<dbReference type="Proteomes" id="UP000289411">
    <property type="component" value="Unassembled WGS sequence"/>
</dbReference>
<proteinExistence type="predicted"/>
<evidence type="ECO:0000313" key="4">
    <source>
        <dbReference type="EMBL" id="RYB06571.1"/>
    </source>
</evidence>
<dbReference type="GO" id="GO:0005506">
    <property type="term" value="F:iron ion binding"/>
    <property type="evidence" value="ECO:0007669"/>
    <property type="project" value="InterPro"/>
</dbReference>
<reference evidence="4 5" key="2">
    <citation type="submission" date="2019-02" db="EMBL/GenBank/DDBJ databases">
        <title>'Lichenibacterium ramalinii' gen. nov. sp. nov., 'Lichenibacterium minor' gen. nov. sp. nov.</title>
        <authorList>
            <person name="Pankratov T."/>
        </authorList>
    </citation>
    <scope>NUCLEOTIDE SEQUENCE [LARGE SCALE GENOMIC DNA]</scope>
    <source>
        <strain evidence="4 5">RmlP001</strain>
    </source>
</reference>
<evidence type="ECO:0000256" key="2">
    <source>
        <dbReference type="ARBA" id="ARBA00023002"/>
    </source>
</evidence>
<sequence>MGIQGEQFIRPSVERVEDATLLSGGGRYIDDLGTRPGTLHAAIVRSPHAHADLLAIDKAAALTLPGVVAVITGSDLLDITTGLVPALRVSVDARAIAVDRVRYVGEPVAIVLAADRYRAEDGADLVTVRYRGRPAVVDPEAALIPDAPVLHGDVGSNLMSDRSFAYGDPDGAFSTALHSLAVTVRYPRNTGSPMECYGVVAEYDPHEDAYDVLANFQGPFSIHAVIARALKVPGNRLRLRTPPDSGGSFGVKQGVAPYAVLMAAAARVVGRPVKWVEDRLEHLAGSVSATNRVTILTAAFDAEGRVAALDWDQLEDCGAYLRAPEPATLYRMHGNMTGAYAISHVRIRNRVVLTNKLPTGLVRGFGGPQVYYPLERLMQRIARHLGLDPLDVIRRNLIPADAFPYRTATGALYDSGDYRQALDIAVGDGGLSALLGRRDAARAEGRIYGIGFTAAVEPSVSNMGYITAVLTPAERAKAGPKNGAQSTATITLDPVGTVTVQVASVPQGQGHRTVLAGIVADIFGIPPAQVRVTTDLDTAKDAWSIASGNYSSRFAAAVAGVAHLAATRLRDKLARIAAAQLNLKAEDLVFAGGRVSSRTNPDAFLPFARVAATSHWSPGLVPDDVGSAIRETAFWTPPELTAPDAEDHVASSLCHGFIFDFCGVEVDRATGKLRIDRYVTMHDCGVILHPGMVEGQVRGGFVQALGAAVYEELVYGEDGAFLSGTLADYLLPTATEVPDLRILHFTSPSPFTPLGAKGVGEGNCMSTPVCLANAVADALDLDTLDLPLTPAKLRALVAEADEVPPPAGHRPATPAAKPGDRTLRGAGATVVAAAPEAVWALLLDPDVLASVIPGAHGVKKLSDTHFTADVTLGVGPVKGRYAADITLSDLDPPRGATLTGTVSGGLGDGGGTGRVTLEPDGSGGTRIGYTYEAAVGGKVAAVGGRLLDGAARVVIGGFFAALARRAGGTGQPGLMRRLLARVLASTGVRP</sequence>
<dbReference type="InterPro" id="IPR046867">
    <property type="entry name" value="AldOxase/xan_DH_MoCoBD2"/>
</dbReference>
<dbReference type="OrthoDB" id="9758509at2"/>
<dbReference type="InterPro" id="IPR010419">
    <property type="entry name" value="CO_DH_gsu"/>
</dbReference>
<organism evidence="4 5">
    <name type="scientific">Lichenibacterium ramalinae</name>
    <dbReference type="NCBI Taxonomy" id="2316527"/>
    <lineage>
        <taxon>Bacteria</taxon>
        <taxon>Pseudomonadati</taxon>
        <taxon>Pseudomonadota</taxon>
        <taxon>Alphaproteobacteria</taxon>
        <taxon>Hyphomicrobiales</taxon>
        <taxon>Lichenihabitantaceae</taxon>
        <taxon>Lichenibacterium</taxon>
    </lineage>
</organism>
<keyword evidence="2" id="KW-0560">Oxidoreductase</keyword>
<dbReference type="InterPro" id="IPR023393">
    <property type="entry name" value="START-like_dom_sf"/>
</dbReference>
<dbReference type="AlphaFoldDB" id="A0A4Q2RGE7"/>
<evidence type="ECO:0000256" key="1">
    <source>
        <dbReference type="ARBA" id="ARBA00022505"/>
    </source>
</evidence>
<evidence type="ECO:0000313" key="5">
    <source>
        <dbReference type="Proteomes" id="UP000289411"/>
    </source>
</evidence>
<dbReference type="RefSeq" id="WP_129217928.1">
    <property type="nucleotide sequence ID" value="NZ_QYBC01000003.1"/>
</dbReference>
<dbReference type="Gene3D" id="3.30.365.10">
    <property type="entry name" value="Aldehyde oxidase/xanthine dehydrogenase, molybdopterin binding domain"/>
    <property type="match status" value="4"/>
</dbReference>
<dbReference type="CDD" id="cd05018">
    <property type="entry name" value="CoxG"/>
    <property type="match status" value="1"/>
</dbReference>
<dbReference type="SUPFAM" id="SSF55961">
    <property type="entry name" value="Bet v1-like"/>
    <property type="match status" value="1"/>
</dbReference>
<accession>A0A4Q2RGE7</accession>
<dbReference type="SMART" id="SM01008">
    <property type="entry name" value="Ald_Xan_dh_C"/>
    <property type="match status" value="1"/>
</dbReference>
<dbReference type="Pfam" id="PF01315">
    <property type="entry name" value="Ald_Xan_dh_C"/>
    <property type="match status" value="1"/>
</dbReference>
<protein>
    <submittedName>
        <fullName evidence="4">Xanthine dehydrogenase family protein molybdopterin-binding subunit</fullName>
    </submittedName>
</protein>
<comment type="caution">
    <text evidence="4">The sequence shown here is derived from an EMBL/GenBank/DDBJ whole genome shotgun (WGS) entry which is preliminary data.</text>
</comment>
<dbReference type="InterPro" id="IPR000674">
    <property type="entry name" value="Ald_Oxase/Xan_DH_a/b"/>
</dbReference>
<dbReference type="InterPro" id="IPR037165">
    <property type="entry name" value="AldOxase/xan_DH_Mopterin-bd_sf"/>
</dbReference>
<dbReference type="PANTHER" id="PTHR11908">
    <property type="entry name" value="XANTHINE DEHYDROGENASE"/>
    <property type="match status" value="1"/>
</dbReference>
<dbReference type="SUPFAM" id="SSF54665">
    <property type="entry name" value="CO dehydrogenase molybdoprotein N-domain-like"/>
    <property type="match status" value="1"/>
</dbReference>
<dbReference type="InterPro" id="IPR036856">
    <property type="entry name" value="Ald_Oxase/Xan_DH_a/b_sf"/>
</dbReference>
<dbReference type="EMBL" id="QYBC01000003">
    <property type="protein sequence ID" value="RYB06571.1"/>
    <property type="molecule type" value="Genomic_DNA"/>
</dbReference>
<reference evidence="4 5" key="1">
    <citation type="submission" date="2018-09" db="EMBL/GenBank/DDBJ databases">
        <authorList>
            <person name="Grouzdev D.S."/>
            <person name="Krutkina M.S."/>
        </authorList>
    </citation>
    <scope>NUCLEOTIDE SEQUENCE [LARGE SCALE GENOMIC DNA]</scope>
    <source>
        <strain evidence="4 5">RmlP001</strain>
    </source>
</reference>